<name>A0ABR2DAC3_9ROSI</name>
<evidence type="ECO:0000313" key="3">
    <source>
        <dbReference type="Proteomes" id="UP001472677"/>
    </source>
</evidence>
<proteinExistence type="predicted"/>
<evidence type="ECO:0000313" key="2">
    <source>
        <dbReference type="EMBL" id="KAK8533859.1"/>
    </source>
</evidence>
<keyword evidence="3" id="KW-1185">Reference proteome</keyword>
<feature type="region of interest" description="Disordered" evidence="1">
    <location>
        <begin position="14"/>
        <end position="36"/>
    </location>
</feature>
<sequence length="165" mass="18685">MSKHGFWVEWSSSLDNNESSHEGDTPQEKRQRLSNPADAVEAKLSKLVDIKDCWIYLRVKKHLILRSKTCDPAKFTKYLMPRGSEPRGTKNKIELKENEWLYPSPRCSIPQVSNTMVSASNAQSERINKGKLAPAATKLTKIEEKIFNAKSTKASSDVFNLTFGQ</sequence>
<organism evidence="2 3">
    <name type="scientific">Hibiscus sabdariffa</name>
    <name type="common">roselle</name>
    <dbReference type="NCBI Taxonomy" id="183260"/>
    <lineage>
        <taxon>Eukaryota</taxon>
        <taxon>Viridiplantae</taxon>
        <taxon>Streptophyta</taxon>
        <taxon>Embryophyta</taxon>
        <taxon>Tracheophyta</taxon>
        <taxon>Spermatophyta</taxon>
        <taxon>Magnoliopsida</taxon>
        <taxon>eudicotyledons</taxon>
        <taxon>Gunneridae</taxon>
        <taxon>Pentapetalae</taxon>
        <taxon>rosids</taxon>
        <taxon>malvids</taxon>
        <taxon>Malvales</taxon>
        <taxon>Malvaceae</taxon>
        <taxon>Malvoideae</taxon>
        <taxon>Hibiscus</taxon>
    </lineage>
</organism>
<dbReference type="InterPro" id="IPR055274">
    <property type="entry name" value="SWO1"/>
</dbReference>
<feature type="compositionally biased region" description="Basic and acidic residues" evidence="1">
    <location>
        <begin position="18"/>
        <end position="31"/>
    </location>
</feature>
<reference evidence="2 3" key="1">
    <citation type="journal article" date="2024" name="G3 (Bethesda)">
        <title>Genome assembly of Hibiscus sabdariffa L. provides insights into metabolisms of medicinal natural products.</title>
        <authorList>
            <person name="Kim T."/>
        </authorList>
    </citation>
    <scope>NUCLEOTIDE SEQUENCE [LARGE SCALE GENOMIC DNA]</scope>
    <source>
        <strain evidence="2">TK-2024</strain>
        <tissue evidence="2">Old leaves</tissue>
    </source>
</reference>
<protein>
    <submittedName>
        <fullName evidence="2">Uncharacterized protein</fullName>
    </submittedName>
</protein>
<gene>
    <name evidence="2" type="ORF">V6N12_047262</name>
</gene>
<dbReference type="PANTHER" id="PTHR48429:SF1">
    <property type="entry name" value="AGENET DOMAIN-CONTAINING PROTEIN"/>
    <property type="match status" value="1"/>
</dbReference>
<comment type="caution">
    <text evidence="2">The sequence shown here is derived from an EMBL/GenBank/DDBJ whole genome shotgun (WGS) entry which is preliminary data.</text>
</comment>
<dbReference type="PANTHER" id="PTHR48429">
    <property type="entry name" value="AGENET DOMAIN-CONTAINING PROTEIN"/>
    <property type="match status" value="1"/>
</dbReference>
<dbReference type="EMBL" id="JBBPBM010000032">
    <property type="protein sequence ID" value="KAK8533859.1"/>
    <property type="molecule type" value="Genomic_DNA"/>
</dbReference>
<evidence type="ECO:0000256" key="1">
    <source>
        <dbReference type="SAM" id="MobiDB-lite"/>
    </source>
</evidence>
<dbReference type="Proteomes" id="UP001472677">
    <property type="component" value="Unassembled WGS sequence"/>
</dbReference>
<accession>A0ABR2DAC3</accession>